<reference evidence="1 2" key="1">
    <citation type="submission" date="2019-04" db="EMBL/GenBank/DDBJ databases">
        <title>An improved genome assembly and genetic linkage map for asparagus bean, Vigna unguiculata ssp. sesquipedialis.</title>
        <authorList>
            <person name="Xia Q."/>
            <person name="Zhang R."/>
            <person name="Dong Y."/>
        </authorList>
    </citation>
    <scope>NUCLEOTIDE SEQUENCE [LARGE SCALE GENOMIC DNA]</scope>
    <source>
        <tissue evidence="1">Leaf</tissue>
    </source>
</reference>
<dbReference type="EMBL" id="CP039355">
    <property type="protein sequence ID" value="QCE14780.1"/>
    <property type="molecule type" value="Genomic_DNA"/>
</dbReference>
<evidence type="ECO:0000313" key="2">
    <source>
        <dbReference type="Proteomes" id="UP000501690"/>
    </source>
</evidence>
<accession>A0A4D6NLT8</accession>
<evidence type="ECO:0000313" key="1">
    <source>
        <dbReference type="EMBL" id="QCE14780.1"/>
    </source>
</evidence>
<gene>
    <name evidence="1" type="ORF">DEO72_LG11g1786</name>
</gene>
<proteinExistence type="predicted"/>
<dbReference type="Proteomes" id="UP000501690">
    <property type="component" value="Linkage Group LG11"/>
</dbReference>
<name>A0A4D6NLT8_VIGUN</name>
<protein>
    <submittedName>
        <fullName evidence="1">Uncharacterized protein</fullName>
    </submittedName>
</protein>
<sequence length="66" mass="7094">MLNDVLDGMKTVLLAFCEGSAFWAKDGLAQARWVRLGEDSQSAHNASVSSLAQARMPSLGEIIEVT</sequence>
<dbReference type="AlphaFoldDB" id="A0A4D6NLT8"/>
<keyword evidence="2" id="KW-1185">Reference proteome</keyword>
<organism evidence="1 2">
    <name type="scientific">Vigna unguiculata</name>
    <name type="common">Cowpea</name>
    <dbReference type="NCBI Taxonomy" id="3917"/>
    <lineage>
        <taxon>Eukaryota</taxon>
        <taxon>Viridiplantae</taxon>
        <taxon>Streptophyta</taxon>
        <taxon>Embryophyta</taxon>
        <taxon>Tracheophyta</taxon>
        <taxon>Spermatophyta</taxon>
        <taxon>Magnoliopsida</taxon>
        <taxon>eudicotyledons</taxon>
        <taxon>Gunneridae</taxon>
        <taxon>Pentapetalae</taxon>
        <taxon>rosids</taxon>
        <taxon>fabids</taxon>
        <taxon>Fabales</taxon>
        <taxon>Fabaceae</taxon>
        <taxon>Papilionoideae</taxon>
        <taxon>50 kb inversion clade</taxon>
        <taxon>NPAAA clade</taxon>
        <taxon>indigoferoid/millettioid clade</taxon>
        <taxon>Phaseoleae</taxon>
        <taxon>Vigna</taxon>
    </lineage>
</organism>